<keyword evidence="6 10" id="KW-1133">Transmembrane helix</keyword>
<evidence type="ECO:0000256" key="1">
    <source>
        <dbReference type="ARBA" id="ARBA00004651"/>
    </source>
</evidence>
<feature type="transmembrane region" description="Helical" evidence="10">
    <location>
        <begin position="129"/>
        <end position="150"/>
    </location>
</feature>
<evidence type="ECO:0000256" key="7">
    <source>
        <dbReference type="ARBA" id="ARBA00023136"/>
    </source>
</evidence>
<keyword evidence="7 10" id="KW-0472">Membrane</keyword>
<keyword evidence="8" id="KW-0143">Chaperone</keyword>
<evidence type="ECO:0000259" key="11">
    <source>
        <dbReference type="Pfam" id="PF02096"/>
    </source>
</evidence>
<evidence type="ECO:0000313" key="13">
    <source>
        <dbReference type="Proteomes" id="UP000178065"/>
    </source>
</evidence>
<evidence type="ECO:0000256" key="2">
    <source>
        <dbReference type="ARBA" id="ARBA00022448"/>
    </source>
</evidence>
<organism evidence="12 13">
    <name type="scientific">Candidatus Wildermuthbacteria bacterium RIFCSPHIGHO2_01_FULL_49_22b</name>
    <dbReference type="NCBI Taxonomy" id="1802448"/>
    <lineage>
        <taxon>Bacteria</taxon>
        <taxon>Candidatus Wildermuthiibacteriota</taxon>
    </lineage>
</organism>
<dbReference type="InterPro" id="IPR001708">
    <property type="entry name" value="YidC/ALB3/OXA1/COX18"/>
</dbReference>
<dbReference type="AlphaFoldDB" id="A0A1G2QXD2"/>
<dbReference type="GO" id="GO:0015031">
    <property type="term" value="P:protein transport"/>
    <property type="evidence" value="ECO:0007669"/>
    <property type="project" value="UniProtKB-KW"/>
</dbReference>
<dbReference type="Proteomes" id="UP000178065">
    <property type="component" value="Unassembled WGS sequence"/>
</dbReference>
<protein>
    <recommendedName>
        <fullName evidence="11">Membrane insertase YidC/Oxa/ALB C-terminal domain-containing protein</fullName>
    </recommendedName>
</protein>
<dbReference type="Pfam" id="PF02096">
    <property type="entry name" value="60KD_IMP"/>
    <property type="match status" value="1"/>
</dbReference>
<evidence type="ECO:0000256" key="8">
    <source>
        <dbReference type="ARBA" id="ARBA00023186"/>
    </source>
</evidence>
<keyword evidence="2" id="KW-0813">Transport</keyword>
<comment type="similarity">
    <text evidence="9">Belongs to the OXA1/ALB3/YidC family.</text>
</comment>
<evidence type="ECO:0000256" key="5">
    <source>
        <dbReference type="ARBA" id="ARBA00022927"/>
    </source>
</evidence>
<dbReference type="GO" id="GO:0032977">
    <property type="term" value="F:membrane insertase activity"/>
    <property type="evidence" value="ECO:0007669"/>
    <property type="project" value="InterPro"/>
</dbReference>
<feature type="transmembrane region" description="Helical" evidence="10">
    <location>
        <begin position="7"/>
        <end position="26"/>
    </location>
</feature>
<feature type="transmembrane region" description="Helical" evidence="10">
    <location>
        <begin position="192"/>
        <end position="216"/>
    </location>
</feature>
<evidence type="ECO:0000256" key="3">
    <source>
        <dbReference type="ARBA" id="ARBA00022475"/>
    </source>
</evidence>
<sequence>MNFLFSLYHTVLFEPLFNILIVLYNLVPGRDFGVAVILVTLLARLAFAPLSAKAVVAQRKLTSLQPQTKEIQEKYKNNRDKQTRVLMELYKKEGVNPFAGILPILLQIPILIALYQVFWKGLGPEQLEFLYGFVASPGLIDPTFLGIVNLGEKSFAMAALAGALQFIQGKQMARQGRPKDDKSFAATFQKQALYFFPVLTLLIVSQLPSAVGLYWMTTSAFSIGQQWYIARKAQF</sequence>
<reference evidence="12 13" key="1">
    <citation type="journal article" date="2016" name="Nat. Commun.">
        <title>Thousands of microbial genomes shed light on interconnected biogeochemical processes in an aquifer system.</title>
        <authorList>
            <person name="Anantharaman K."/>
            <person name="Brown C.T."/>
            <person name="Hug L.A."/>
            <person name="Sharon I."/>
            <person name="Castelle C.J."/>
            <person name="Probst A.J."/>
            <person name="Thomas B.C."/>
            <person name="Singh A."/>
            <person name="Wilkins M.J."/>
            <person name="Karaoz U."/>
            <person name="Brodie E.L."/>
            <person name="Williams K.H."/>
            <person name="Hubbard S.S."/>
            <person name="Banfield J.F."/>
        </authorList>
    </citation>
    <scope>NUCLEOTIDE SEQUENCE [LARGE SCALE GENOMIC DNA]</scope>
</reference>
<gene>
    <name evidence="12" type="ORF">A2672_02015</name>
</gene>
<accession>A0A1G2QXD2</accession>
<evidence type="ECO:0000256" key="6">
    <source>
        <dbReference type="ARBA" id="ARBA00022989"/>
    </source>
</evidence>
<dbReference type="STRING" id="1802448.A2672_02015"/>
<dbReference type="EMBL" id="MHTT01000015">
    <property type="protein sequence ID" value="OHA65240.1"/>
    <property type="molecule type" value="Genomic_DNA"/>
</dbReference>
<comment type="caution">
    <text evidence="12">The sequence shown here is derived from an EMBL/GenBank/DDBJ whole genome shotgun (WGS) entry which is preliminary data.</text>
</comment>
<dbReference type="PRINTS" id="PR00701">
    <property type="entry name" value="60KDINNERMP"/>
</dbReference>
<evidence type="ECO:0000256" key="10">
    <source>
        <dbReference type="SAM" id="Phobius"/>
    </source>
</evidence>
<dbReference type="CDD" id="cd20070">
    <property type="entry name" value="5TM_YidC_Alb3"/>
    <property type="match status" value="1"/>
</dbReference>
<evidence type="ECO:0000256" key="9">
    <source>
        <dbReference type="RuleBase" id="RU003945"/>
    </source>
</evidence>
<dbReference type="PANTHER" id="PTHR12428">
    <property type="entry name" value="OXA1"/>
    <property type="match status" value="1"/>
</dbReference>
<keyword evidence="3" id="KW-1003">Cell membrane</keyword>
<evidence type="ECO:0000313" key="12">
    <source>
        <dbReference type="EMBL" id="OHA65240.1"/>
    </source>
</evidence>
<dbReference type="InterPro" id="IPR047196">
    <property type="entry name" value="YidC_ALB_C"/>
</dbReference>
<feature type="transmembrane region" description="Helical" evidence="10">
    <location>
        <begin position="94"/>
        <end position="117"/>
    </location>
</feature>
<dbReference type="NCBIfam" id="TIGR03592">
    <property type="entry name" value="yidC_oxa1_cterm"/>
    <property type="match status" value="1"/>
</dbReference>
<dbReference type="GO" id="GO:0005886">
    <property type="term" value="C:plasma membrane"/>
    <property type="evidence" value="ECO:0007669"/>
    <property type="project" value="UniProtKB-SubCell"/>
</dbReference>
<dbReference type="GO" id="GO:0051205">
    <property type="term" value="P:protein insertion into membrane"/>
    <property type="evidence" value="ECO:0007669"/>
    <property type="project" value="TreeGrafter"/>
</dbReference>
<dbReference type="PANTHER" id="PTHR12428:SF65">
    <property type="entry name" value="CYTOCHROME C OXIDASE ASSEMBLY PROTEIN COX18, MITOCHONDRIAL"/>
    <property type="match status" value="1"/>
</dbReference>
<proteinExistence type="inferred from homology"/>
<comment type="subcellular location">
    <subcellularLocation>
        <location evidence="1">Cell membrane</location>
        <topology evidence="1">Multi-pass membrane protein</topology>
    </subcellularLocation>
    <subcellularLocation>
        <location evidence="9">Membrane</location>
        <topology evidence="9">Multi-pass membrane protein</topology>
    </subcellularLocation>
</comment>
<keyword evidence="5" id="KW-0653">Protein transport</keyword>
<keyword evidence="4 9" id="KW-0812">Transmembrane</keyword>
<dbReference type="InterPro" id="IPR028055">
    <property type="entry name" value="YidC/Oxa/ALB_C"/>
</dbReference>
<feature type="domain" description="Membrane insertase YidC/Oxa/ALB C-terminal" evidence="11">
    <location>
        <begin position="32"/>
        <end position="230"/>
    </location>
</feature>
<name>A0A1G2QXD2_9BACT</name>
<feature type="transmembrane region" description="Helical" evidence="10">
    <location>
        <begin position="32"/>
        <end position="52"/>
    </location>
</feature>
<evidence type="ECO:0000256" key="4">
    <source>
        <dbReference type="ARBA" id="ARBA00022692"/>
    </source>
</evidence>